<protein>
    <submittedName>
        <fullName evidence="1">Uncharacterized protein</fullName>
    </submittedName>
</protein>
<dbReference type="EMBL" id="BDSP01000192">
    <property type="protein sequence ID" value="GAX22956.1"/>
    <property type="molecule type" value="Genomic_DNA"/>
</dbReference>
<dbReference type="InParanoid" id="A0A1Z5K9T2"/>
<dbReference type="AlphaFoldDB" id="A0A1Z5K9T2"/>
<proteinExistence type="predicted"/>
<name>A0A1Z5K9T2_FISSO</name>
<organism evidence="1 2">
    <name type="scientific">Fistulifera solaris</name>
    <name type="common">Oleaginous diatom</name>
    <dbReference type="NCBI Taxonomy" id="1519565"/>
    <lineage>
        <taxon>Eukaryota</taxon>
        <taxon>Sar</taxon>
        <taxon>Stramenopiles</taxon>
        <taxon>Ochrophyta</taxon>
        <taxon>Bacillariophyta</taxon>
        <taxon>Bacillariophyceae</taxon>
        <taxon>Bacillariophycidae</taxon>
        <taxon>Naviculales</taxon>
        <taxon>Naviculaceae</taxon>
        <taxon>Fistulifera</taxon>
    </lineage>
</organism>
<sequence length="75" mass="8583">MFAFLSLSDFLVSASSNILINLRKKKIANYVKNDRVMAIFVAPGEDMVKQQLTKVAETPVSFRLCHSWIMYQPCK</sequence>
<comment type="caution">
    <text evidence="1">The sequence shown here is derived from an EMBL/GenBank/DDBJ whole genome shotgun (WGS) entry which is preliminary data.</text>
</comment>
<keyword evidence="2" id="KW-1185">Reference proteome</keyword>
<evidence type="ECO:0000313" key="1">
    <source>
        <dbReference type="EMBL" id="GAX22956.1"/>
    </source>
</evidence>
<accession>A0A1Z5K9T2</accession>
<evidence type="ECO:0000313" key="2">
    <source>
        <dbReference type="Proteomes" id="UP000198406"/>
    </source>
</evidence>
<dbReference type="Proteomes" id="UP000198406">
    <property type="component" value="Unassembled WGS sequence"/>
</dbReference>
<gene>
    <name evidence="1" type="ORF">FisN_2Hu001</name>
</gene>
<reference evidence="1 2" key="1">
    <citation type="journal article" date="2015" name="Plant Cell">
        <title>Oil accumulation by the oleaginous diatom Fistulifera solaris as revealed by the genome and transcriptome.</title>
        <authorList>
            <person name="Tanaka T."/>
            <person name="Maeda Y."/>
            <person name="Veluchamy A."/>
            <person name="Tanaka M."/>
            <person name="Abida H."/>
            <person name="Marechal E."/>
            <person name="Bowler C."/>
            <person name="Muto M."/>
            <person name="Sunaga Y."/>
            <person name="Tanaka M."/>
            <person name="Yoshino T."/>
            <person name="Taniguchi T."/>
            <person name="Fukuda Y."/>
            <person name="Nemoto M."/>
            <person name="Matsumoto M."/>
            <person name="Wong P.S."/>
            <person name="Aburatani S."/>
            <person name="Fujibuchi W."/>
        </authorList>
    </citation>
    <scope>NUCLEOTIDE SEQUENCE [LARGE SCALE GENOMIC DNA]</scope>
    <source>
        <strain evidence="1 2">JPCC DA0580</strain>
    </source>
</reference>